<protein>
    <submittedName>
        <fullName evidence="2">Carbamoyltransferase</fullName>
    </submittedName>
</protein>
<dbReference type="InterPro" id="IPR031730">
    <property type="entry name" value="Carbam_trans_C"/>
</dbReference>
<gene>
    <name evidence="2" type="ORF">DW016_14855</name>
</gene>
<keyword evidence="2" id="KW-0808">Transferase</keyword>
<evidence type="ECO:0000259" key="1">
    <source>
        <dbReference type="Pfam" id="PF16861"/>
    </source>
</evidence>
<name>A0A3E3JYE0_9FIRM</name>
<accession>A0A3E3JYE0</accession>
<sequence>MFLSHISYLRYFAKKYNKCLYNKKGKCIMILNGYYLFVYSEIDPVLNVLGKSRRHDHCLSVFYKNDMDITLICHHEFERYSGFKHHNIAFYSKEDAEIFINTLLEPYSLSINDFVGIYGLPGLTADTDISYTSINDIKDISYHSICHLFSSLCMDTEKFYNNIILSLSFDGGPDALIDKKIDGKYYFCGALSYKGEIKYFPISSPGGYWLYLSDYFDMPEGTLMALAYATKAKSLETFKPLSNYYKASDRTIFIDEINKIIDRIMGYSDSDEGVLFVKENDTRFSEVETKISMIVKVIQELSIKNVFTQIDKILLDYSLISSDIMVALSGGYALNCPTNSKIMEKYHFKGQLCVPCINDSGLSLGMGLYYFFKNCKQFNFKLSSAYYGYNDKENLFGTIDDFRYFIADVTRGISQASNDIQKSPVVWIDGNAEIGPRALGHRSILANPMNMEHKNLLNLYKQREWWRPVAPIILEKYVKEWFENGFSSPYMLNNFCVDSTLSDHVLGILHLDGTARVQTIDYNLDNKLWKVVSDFYELTGIPIISNTSLNDKGEPIVNTIAQALNFALRKKIKIVYAYGYRIELCNHKDYGEKSPLIRFNNLFISHVKEYKKIIKQINPHGLSKTELLIYMYSPSLSVYDIKNYTEAMTVRNIVRKLKRVSGDLKFFEV</sequence>
<dbReference type="OrthoDB" id="9780777at2"/>
<dbReference type="Pfam" id="PF16861">
    <property type="entry name" value="Carbam_trans_C"/>
    <property type="match status" value="1"/>
</dbReference>
<dbReference type="EMBL" id="QVLX01000013">
    <property type="protein sequence ID" value="RGE84620.1"/>
    <property type="molecule type" value="Genomic_DNA"/>
</dbReference>
<reference evidence="2 3" key="1">
    <citation type="submission" date="2018-08" db="EMBL/GenBank/DDBJ databases">
        <title>A genome reference for cultivated species of the human gut microbiota.</title>
        <authorList>
            <person name="Zou Y."/>
            <person name="Xue W."/>
            <person name="Luo G."/>
        </authorList>
    </citation>
    <scope>NUCLEOTIDE SEQUENCE [LARGE SCALE GENOMIC DNA]</scope>
    <source>
        <strain evidence="2 3">AF37-2AT</strain>
    </source>
</reference>
<evidence type="ECO:0000313" key="3">
    <source>
        <dbReference type="Proteomes" id="UP000261080"/>
    </source>
</evidence>
<dbReference type="Gene3D" id="3.90.870.20">
    <property type="entry name" value="Carbamoyltransferase, C-terminal domain"/>
    <property type="match status" value="1"/>
</dbReference>
<dbReference type="Gene3D" id="3.30.420.40">
    <property type="match status" value="1"/>
</dbReference>
<dbReference type="PANTHER" id="PTHR34847">
    <property type="entry name" value="NODULATION PROTEIN U"/>
    <property type="match status" value="1"/>
</dbReference>
<dbReference type="InterPro" id="IPR051338">
    <property type="entry name" value="NodU/CmcH_Carbamoyltrnsfr"/>
</dbReference>
<evidence type="ECO:0000313" key="2">
    <source>
        <dbReference type="EMBL" id="RGE84620.1"/>
    </source>
</evidence>
<proteinExistence type="predicted"/>
<feature type="domain" description="Carbamoyltransferase C-terminal" evidence="1">
    <location>
        <begin position="422"/>
        <end position="577"/>
    </location>
</feature>
<dbReference type="InterPro" id="IPR038152">
    <property type="entry name" value="Carbam_trans_C_sf"/>
</dbReference>
<dbReference type="CDD" id="cd24033">
    <property type="entry name" value="ASKHA_NBD_NodU_CmcH-like_N"/>
    <property type="match status" value="1"/>
</dbReference>
<comment type="caution">
    <text evidence="2">The sequence shown here is derived from an EMBL/GenBank/DDBJ whole genome shotgun (WGS) entry which is preliminary data.</text>
</comment>
<dbReference type="AlphaFoldDB" id="A0A3E3JYE0"/>
<dbReference type="GO" id="GO:0016740">
    <property type="term" value="F:transferase activity"/>
    <property type="evidence" value="ECO:0007669"/>
    <property type="project" value="UniProtKB-KW"/>
</dbReference>
<dbReference type="PANTHER" id="PTHR34847:SF1">
    <property type="entry name" value="NODULATION PROTEIN U"/>
    <property type="match status" value="1"/>
</dbReference>
<organism evidence="2 3">
    <name type="scientific">Sellimonas intestinalis</name>
    <dbReference type="NCBI Taxonomy" id="1653434"/>
    <lineage>
        <taxon>Bacteria</taxon>
        <taxon>Bacillati</taxon>
        <taxon>Bacillota</taxon>
        <taxon>Clostridia</taxon>
        <taxon>Lachnospirales</taxon>
        <taxon>Lachnospiraceae</taxon>
        <taxon>Sellimonas</taxon>
    </lineage>
</organism>
<keyword evidence="3" id="KW-1185">Reference proteome</keyword>
<dbReference type="Proteomes" id="UP000261080">
    <property type="component" value="Unassembled WGS sequence"/>
</dbReference>